<accession>A0AA36B365</accession>
<dbReference type="AlphaFoldDB" id="A0AA36B365"/>
<name>A0AA36B365_OCTVU</name>
<organism evidence="2 3">
    <name type="scientific">Octopus vulgaris</name>
    <name type="common">Common octopus</name>
    <dbReference type="NCBI Taxonomy" id="6645"/>
    <lineage>
        <taxon>Eukaryota</taxon>
        <taxon>Metazoa</taxon>
        <taxon>Spiralia</taxon>
        <taxon>Lophotrochozoa</taxon>
        <taxon>Mollusca</taxon>
        <taxon>Cephalopoda</taxon>
        <taxon>Coleoidea</taxon>
        <taxon>Octopodiformes</taxon>
        <taxon>Octopoda</taxon>
        <taxon>Incirrata</taxon>
        <taxon>Octopodidae</taxon>
        <taxon>Octopus</taxon>
    </lineage>
</organism>
<evidence type="ECO:0000256" key="1">
    <source>
        <dbReference type="SAM" id="Phobius"/>
    </source>
</evidence>
<dbReference type="Proteomes" id="UP001162480">
    <property type="component" value="Chromosome 8"/>
</dbReference>
<keyword evidence="3" id="KW-1185">Reference proteome</keyword>
<keyword evidence="1" id="KW-1133">Transmembrane helix</keyword>
<reference evidence="2" key="1">
    <citation type="submission" date="2023-08" db="EMBL/GenBank/DDBJ databases">
        <authorList>
            <person name="Alioto T."/>
            <person name="Alioto T."/>
            <person name="Gomez Garrido J."/>
        </authorList>
    </citation>
    <scope>NUCLEOTIDE SEQUENCE</scope>
</reference>
<protein>
    <submittedName>
        <fullName evidence="2">Uncharacterized protein</fullName>
    </submittedName>
</protein>
<gene>
    <name evidence="2" type="ORF">OCTVUL_1B023853</name>
</gene>
<evidence type="ECO:0000313" key="3">
    <source>
        <dbReference type="Proteomes" id="UP001162480"/>
    </source>
</evidence>
<keyword evidence="1" id="KW-0472">Membrane</keyword>
<evidence type="ECO:0000313" key="2">
    <source>
        <dbReference type="EMBL" id="CAI9726509.1"/>
    </source>
</evidence>
<dbReference type="EMBL" id="OX597821">
    <property type="protein sequence ID" value="CAI9726509.1"/>
    <property type="molecule type" value="Genomic_DNA"/>
</dbReference>
<sequence>MPKNESKMSRYKDVSRVLSHEILRTILCDLEIQLFKSLENTLIIEKKKKQKWKTFSLMIFLIRMTFMACDIGNIGIHLHSKGINGVKDV</sequence>
<proteinExistence type="predicted"/>
<feature type="transmembrane region" description="Helical" evidence="1">
    <location>
        <begin position="55"/>
        <end position="76"/>
    </location>
</feature>
<keyword evidence="1" id="KW-0812">Transmembrane</keyword>